<evidence type="ECO:0000313" key="3">
    <source>
        <dbReference type="Proteomes" id="UP000260773"/>
    </source>
</evidence>
<protein>
    <submittedName>
        <fullName evidence="2">Prepilin-type N-terminal cleavage/methylation domain-containing protein</fullName>
    </submittedName>
</protein>
<dbReference type="NCBIfam" id="TIGR02532">
    <property type="entry name" value="IV_pilin_GFxxxE"/>
    <property type="match status" value="1"/>
</dbReference>
<feature type="transmembrane region" description="Helical" evidence="1">
    <location>
        <begin position="20"/>
        <end position="38"/>
    </location>
</feature>
<dbReference type="InterPro" id="IPR045584">
    <property type="entry name" value="Pilin-like"/>
</dbReference>
<dbReference type="PANTHER" id="PTHR30093:SF43">
    <property type="entry name" value="SLR2015 PROTEIN"/>
    <property type="match status" value="1"/>
</dbReference>
<evidence type="ECO:0000313" key="2">
    <source>
        <dbReference type="EMBL" id="RGB81256.1"/>
    </source>
</evidence>
<name>A0A3E2TR52_9FIRM</name>
<dbReference type="Proteomes" id="UP000260773">
    <property type="component" value="Unassembled WGS sequence"/>
</dbReference>
<evidence type="ECO:0000256" key="1">
    <source>
        <dbReference type="SAM" id="Phobius"/>
    </source>
</evidence>
<dbReference type="Gene3D" id="3.30.700.10">
    <property type="entry name" value="Glycoprotein, Type 4 Pilin"/>
    <property type="match status" value="1"/>
</dbReference>
<gene>
    <name evidence="2" type="ORF">DW070_03710</name>
</gene>
<dbReference type="PROSITE" id="PS00409">
    <property type="entry name" value="PROKAR_NTER_METHYL"/>
    <property type="match status" value="1"/>
</dbReference>
<dbReference type="Pfam" id="PF07963">
    <property type="entry name" value="N_methyl"/>
    <property type="match status" value="1"/>
</dbReference>
<organism evidence="2 3">
    <name type="scientific">Coprococcus catus</name>
    <dbReference type="NCBI Taxonomy" id="116085"/>
    <lineage>
        <taxon>Bacteria</taxon>
        <taxon>Bacillati</taxon>
        <taxon>Bacillota</taxon>
        <taxon>Clostridia</taxon>
        <taxon>Lachnospirales</taxon>
        <taxon>Lachnospiraceae</taxon>
        <taxon>Coprococcus</taxon>
    </lineage>
</organism>
<keyword evidence="1" id="KW-1133">Transmembrane helix</keyword>
<proteinExistence type="predicted"/>
<dbReference type="SUPFAM" id="SSF54523">
    <property type="entry name" value="Pili subunits"/>
    <property type="match status" value="1"/>
</dbReference>
<keyword evidence="1" id="KW-0812">Transmembrane</keyword>
<dbReference type="PANTHER" id="PTHR30093">
    <property type="entry name" value="GENERAL SECRETION PATHWAY PROTEIN G"/>
    <property type="match status" value="1"/>
</dbReference>
<sequence length="162" mass="17340">MLKFLKDKKKDNKGFTLVELVIVVAILAILVGILAPQYTKYVEKSRKAADASNLENLVTVVKTAASDSTDTIEAGTYTITLSNNAKVSVTSNSTTSTALNKVFNEFAGNDWANTRLKSKKWTNDNTGTGAVTNTISATVVVGEDGSVTVTYNPKSLKTTVNK</sequence>
<accession>A0A3E2TR52</accession>
<reference evidence="2 3" key="1">
    <citation type="submission" date="2018-08" db="EMBL/GenBank/DDBJ databases">
        <title>A genome reference for cultivated species of the human gut microbiota.</title>
        <authorList>
            <person name="Zou Y."/>
            <person name="Xue W."/>
            <person name="Luo G."/>
        </authorList>
    </citation>
    <scope>NUCLEOTIDE SEQUENCE [LARGE SCALE GENOMIC DNA]</scope>
    <source>
        <strain evidence="2 3">AF45-17</strain>
    </source>
</reference>
<dbReference type="EMBL" id="QVEP01000006">
    <property type="protein sequence ID" value="RGB81256.1"/>
    <property type="molecule type" value="Genomic_DNA"/>
</dbReference>
<keyword evidence="1" id="KW-0472">Membrane</keyword>
<comment type="caution">
    <text evidence="2">The sequence shown here is derived from an EMBL/GenBank/DDBJ whole genome shotgun (WGS) entry which is preliminary data.</text>
</comment>
<dbReference type="AlphaFoldDB" id="A0A3E2TR52"/>
<dbReference type="InterPro" id="IPR012902">
    <property type="entry name" value="N_methyl_site"/>
</dbReference>